<keyword evidence="3" id="KW-0804">Transcription</keyword>
<gene>
    <name evidence="6" type="ORF">SI8410_10014531</name>
</gene>
<comment type="subcellular location">
    <subcellularLocation>
        <location evidence="1">Nucleus</location>
    </subcellularLocation>
</comment>
<dbReference type="FunFam" id="1.10.10.60:FF:000002">
    <property type="entry name" value="Myb family transcription factor"/>
    <property type="match status" value="1"/>
</dbReference>
<keyword evidence="4" id="KW-0539">Nucleus</keyword>
<dbReference type="GO" id="GO:0005634">
    <property type="term" value="C:nucleus"/>
    <property type="evidence" value="ECO:0007669"/>
    <property type="project" value="UniProtKB-SubCell"/>
</dbReference>
<evidence type="ECO:0000256" key="3">
    <source>
        <dbReference type="ARBA" id="ARBA00023163"/>
    </source>
</evidence>
<organism evidence="6 7">
    <name type="scientific">Spirodela intermedia</name>
    <name type="common">Intermediate duckweed</name>
    <dbReference type="NCBI Taxonomy" id="51605"/>
    <lineage>
        <taxon>Eukaryota</taxon>
        <taxon>Viridiplantae</taxon>
        <taxon>Streptophyta</taxon>
        <taxon>Embryophyta</taxon>
        <taxon>Tracheophyta</taxon>
        <taxon>Spermatophyta</taxon>
        <taxon>Magnoliopsida</taxon>
        <taxon>Liliopsida</taxon>
        <taxon>Araceae</taxon>
        <taxon>Lemnoideae</taxon>
        <taxon>Spirodela</taxon>
    </lineage>
</organism>
<sequence length="255" mass="28580">MDLFPAQPDLSLQISLPNTNGRPTETWERNSDASINLEVGGGHHHHHHHHHSRRSSPGDSLGSSTSSPPPALRSLPSSWPAAASLELTVSILASRPISKPTTITTNGGEQTHLHCQDFPQCDLQQQLQPITGVPVYYNRDASPFPFVQHQPTNRHRRRRRQPSHPDSAPPPRLRIPAKRIRRAPRIRWSTTLHTRFVHAVELLGGHERATPKSVLELMDVKDLTLAHVKSHLQMYRSVKSTNRSPAFTGHLNSCF</sequence>
<reference evidence="6" key="1">
    <citation type="submission" date="2020-02" db="EMBL/GenBank/DDBJ databases">
        <authorList>
            <person name="Scholz U."/>
            <person name="Mascher M."/>
            <person name="Fiebig A."/>
        </authorList>
    </citation>
    <scope>NUCLEOTIDE SEQUENCE</scope>
</reference>
<evidence type="ECO:0000313" key="6">
    <source>
        <dbReference type="EMBL" id="CAA7403853.1"/>
    </source>
</evidence>
<dbReference type="GO" id="GO:0000976">
    <property type="term" value="F:transcription cis-regulatory region binding"/>
    <property type="evidence" value="ECO:0007669"/>
    <property type="project" value="InterPro"/>
</dbReference>
<feature type="compositionally biased region" description="Polar residues" evidence="5">
    <location>
        <begin position="10"/>
        <end position="23"/>
    </location>
</feature>
<dbReference type="EMBL" id="LR746273">
    <property type="protein sequence ID" value="CAA7403853.1"/>
    <property type="molecule type" value="Genomic_DNA"/>
</dbReference>
<name>A0A7I8L1G0_SPIIN</name>
<evidence type="ECO:0000256" key="5">
    <source>
        <dbReference type="SAM" id="MobiDB-lite"/>
    </source>
</evidence>
<dbReference type="InterPro" id="IPR006447">
    <property type="entry name" value="Myb_dom_plants"/>
</dbReference>
<keyword evidence="7" id="KW-1185">Reference proteome</keyword>
<dbReference type="PANTHER" id="PTHR31496:SF56">
    <property type="entry name" value="TRANSCRIPTION FACTOR KAN4-RELATED"/>
    <property type="match status" value="1"/>
</dbReference>
<keyword evidence="2" id="KW-0805">Transcription regulation</keyword>
<dbReference type="Gene3D" id="1.10.10.60">
    <property type="entry name" value="Homeodomain-like"/>
    <property type="match status" value="1"/>
</dbReference>
<dbReference type="PANTHER" id="PTHR31496">
    <property type="entry name" value="TRANSCRIPTION FACTOR KAN2-RELATED"/>
    <property type="match status" value="1"/>
</dbReference>
<dbReference type="InterPro" id="IPR044847">
    <property type="entry name" value="KAN_fam"/>
</dbReference>
<evidence type="ECO:0000256" key="1">
    <source>
        <dbReference type="ARBA" id="ARBA00004123"/>
    </source>
</evidence>
<accession>A0A7I8L1G0</accession>
<feature type="region of interest" description="Disordered" evidence="5">
    <location>
        <begin position="1"/>
        <end position="77"/>
    </location>
</feature>
<evidence type="ECO:0000256" key="4">
    <source>
        <dbReference type="ARBA" id="ARBA00023242"/>
    </source>
</evidence>
<feature type="compositionally biased region" description="Basic residues" evidence="5">
    <location>
        <begin position="42"/>
        <end position="54"/>
    </location>
</feature>
<evidence type="ECO:0000256" key="2">
    <source>
        <dbReference type="ARBA" id="ARBA00023015"/>
    </source>
</evidence>
<dbReference type="GO" id="GO:0006355">
    <property type="term" value="P:regulation of DNA-templated transcription"/>
    <property type="evidence" value="ECO:0007669"/>
    <property type="project" value="InterPro"/>
</dbReference>
<dbReference type="AlphaFoldDB" id="A0A7I8L1G0"/>
<proteinExistence type="predicted"/>
<evidence type="ECO:0000313" key="7">
    <source>
        <dbReference type="Proteomes" id="UP000663760"/>
    </source>
</evidence>
<dbReference type="SUPFAM" id="SSF46689">
    <property type="entry name" value="Homeodomain-like"/>
    <property type="match status" value="1"/>
</dbReference>
<dbReference type="GO" id="GO:0010158">
    <property type="term" value="P:abaxial cell fate specification"/>
    <property type="evidence" value="ECO:0007669"/>
    <property type="project" value="InterPro"/>
</dbReference>
<feature type="compositionally biased region" description="Basic residues" evidence="5">
    <location>
        <begin position="152"/>
        <end position="162"/>
    </location>
</feature>
<feature type="region of interest" description="Disordered" evidence="5">
    <location>
        <begin position="141"/>
        <end position="176"/>
    </location>
</feature>
<dbReference type="Proteomes" id="UP000663760">
    <property type="component" value="Chromosome 10"/>
</dbReference>
<feature type="compositionally biased region" description="Low complexity" evidence="5">
    <location>
        <begin position="55"/>
        <end position="77"/>
    </location>
</feature>
<dbReference type="NCBIfam" id="TIGR01557">
    <property type="entry name" value="myb_SHAQKYF"/>
    <property type="match status" value="1"/>
</dbReference>
<dbReference type="OrthoDB" id="551907at2759"/>
<protein>
    <submittedName>
        <fullName evidence="6">Uncharacterized protein</fullName>
    </submittedName>
</protein>
<dbReference type="InterPro" id="IPR009057">
    <property type="entry name" value="Homeodomain-like_sf"/>
</dbReference>